<evidence type="ECO:0000259" key="1">
    <source>
        <dbReference type="Pfam" id="PF00561"/>
    </source>
</evidence>
<protein>
    <recommendedName>
        <fullName evidence="1">AB hydrolase-1 domain-containing protein</fullName>
    </recommendedName>
</protein>
<proteinExistence type="predicted"/>
<dbReference type="InterPro" id="IPR000073">
    <property type="entry name" value="AB_hydrolase_1"/>
</dbReference>
<reference evidence="2" key="1">
    <citation type="submission" date="2022-06" db="EMBL/GenBank/DDBJ databases">
        <title>Gracilimonas sp. CAU 1638 isolated from sea sediment.</title>
        <authorList>
            <person name="Kim W."/>
        </authorList>
    </citation>
    <scope>NUCLEOTIDE SEQUENCE</scope>
    <source>
        <strain evidence="2">CAU 1638</strain>
    </source>
</reference>
<evidence type="ECO:0000313" key="2">
    <source>
        <dbReference type="EMBL" id="MCP9292347.1"/>
    </source>
</evidence>
<dbReference type="InterPro" id="IPR029058">
    <property type="entry name" value="AB_hydrolase_fold"/>
</dbReference>
<dbReference type="Proteomes" id="UP001139125">
    <property type="component" value="Unassembled WGS sequence"/>
</dbReference>
<dbReference type="PANTHER" id="PTHR11440">
    <property type="entry name" value="LECITHIN-CHOLESTEROL ACYLTRANSFERASE-RELATED"/>
    <property type="match status" value="1"/>
</dbReference>
<dbReference type="RefSeq" id="WP_255135228.1">
    <property type="nucleotide sequence ID" value="NZ_JANDBC010000002.1"/>
</dbReference>
<feature type="domain" description="AB hydrolase-1" evidence="1">
    <location>
        <begin position="82"/>
        <end position="138"/>
    </location>
</feature>
<keyword evidence="3" id="KW-1185">Reference proteome</keyword>
<gene>
    <name evidence="2" type="ORF">NM125_12235</name>
</gene>
<organism evidence="2 3">
    <name type="scientific">Gracilimonas sediminicola</name>
    <dbReference type="NCBI Taxonomy" id="2952158"/>
    <lineage>
        <taxon>Bacteria</taxon>
        <taxon>Pseudomonadati</taxon>
        <taxon>Balneolota</taxon>
        <taxon>Balneolia</taxon>
        <taxon>Balneolales</taxon>
        <taxon>Balneolaceae</taxon>
        <taxon>Gracilimonas</taxon>
    </lineage>
</organism>
<dbReference type="Pfam" id="PF00561">
    <property type="entry name" value="Abhydrolase_1"/>
    <property type="match status" value="1"/>
</dbReference>
<comment type="caution">
    <text evidence="2">The sequence shown here is derived from an EMBL/GenBank/DDBJ whole genome shotgun (WGS) entry which is preliminary data.</text>
</comment>
<dbReference type="SUPFAM" id="SSF53474">
    <property type="entry name" value="alpha/beta-Hydrolases"/>
    <property type="match status" value="1"/>
</dbReference>
<accession>A0A9X2RGG6</accession>
<name>A0A9X2RGG6_9BACT</name>
<dbReference type="AlphaFoldDB" id="A0A9X2RGG6"/>
<dbReference type="EMBL" id="JANDBC010000002">
    <property type="protein sequence ID" value="MCP9292347.1"/>
    <property type="molecule type" value="Genomic_DNA"/>
</dbReference>
<dbReference type="Gene3D" id="3.40.50.1820">
    <property type="entry name" value="alpha/beta hydrolase"/>
    <property type="match status" value="1"/>
</dbReference>
<sequence>MPDRSTLLKRFELKEFPQPDMVQLKYPVFMCHGYGAIGSVIKSGPMHDPCMQIRAHGVPAIAPNVVPYARIETRAKNWVLLIDKFCKEYGCEKVNVVSHSMGGLDMRCALSKLDIAHRVASLTTIATPHHGSSLADLVLKAPELVTEKLSEMFDWFGDNMYPKTKSDALGSLEQLTCGYVTDVFNPEHPDAEDVAYYSYTAAVGKGTKFSINPMLKFQNSQIFEKEGENDAFVSVESAKWGTHLETVPLSHLAQMHLQMNKESQKIYEKFWLNLLKRLAKSGH</sequence>
<evidence type="ECO:0000313" key="3">
    <source>
        <dbReference type="Proteomes" id="UP001139125"/>
    </source>
</evidence>